<dbReference type="Proteomes" id="UP000327013">
    <property type="component" value="Chromosome 6"/>
</dbReference>
<evidence type="ECO:0000313" key="3">
    <source>
        <dbReference type="EMBL" id="KAE8075921.1"/>
    </source>
</evidence>
<keyword evidence="1" id="KW-1133">Transmembrane helix</keyword>
<dbReference type="GO" id="GO:0004175">
    <property type="term" value="F:endopeptidase activity"/>
    <property type="evidence" value="ECO:0007669"/>
    <property type="project" value="UniProtKB-ARBA"/>
</dbReference>
<keyword evidence="1" id="KW-0472">Membrane</keyword>
<evidence type="ECO:0000313" key="4">
    <source>
        <dbReference type="Proteomes" id="UP000327013"/>
    </source>
</evidence>
<reference evidence="3 4" key="1">
    <citation type="submission" date="2019-06" db="EMBL/GenBank/DDBJ databases">
        <title>A chromosomal-level reference genome of Carpinus fangiana (Coryloideae, Betulaceae).</title>
        <authorList>
            <person name="Yang X."/>
            <person name="Wang Z."/>
            <person name="Zhang L."/>
            <person name="Hao G."/>
            <person name="Liu J."/>
            <person name="Yang Y."/>
        </authorList>
    </citation>
    <scope>NUCLEOTIDE SEQUENCE [LARGE SCALE GENOMIC DNA]</scope>
    <source>
        <strain evidence="3">Cfa_2016G</strain>
        <tissue evidence="3">Leaf</tissue>
    </source>
</reference>
<dbReference type="InterPro" id="IPR003675">
    <property type="entry name" value="Rce1/LyrA-like_dom"/>
</dbReference>
<keyword evidence="1" id="KW-0812">Transmembrane</keyword>
<proteinExistence type="predicted"/>
<organism evidence="3 4">
    <name type="scientific">Carpinus fangiana</name>
    <dbReference type="NCBI Taxonomy" id="176857"/>
    <lineage>
        <taxon>Eukaryota</taxon>
        <taxon>Viridiplantae</taxon>
        <taxon>Streptophyta</taxon>
        <taxon>Embryophyta</taxon>
        <taxon>Tracheophyta</taxon>
        <taxon>Spermatophyta</taxon>
        <taxon>Magnoliopsida</taxon>
        <taxon>eudicotyledons</taxon>
        <taxon>Gunneridae</taxon>
        <taxon>Pentapetalae</taxon>
        <taxon>rosids</taxon>
        <taxon>fabids</taxon>
        <taxon>Fagales</taxon>
        <taxon>Betulaceae</taxon>
        <taxon>Carpinus</taxon>
    </lineage>
</organism>
<sequence>MAFYTFNLHIPLSFGGLSVVAWILHEPHLDPQTEVLSLLIVQILEFIATLFLLQWTAKPKYEFLNFFEANKLSEERNWLLASILGFGFLFLFLLVFLTLILADRLIGSKPVNNPILKEILLSNDISKAACVLLYCIVTPVLEETVYRGFLLTSMLPTMKWQQAIFISSVIFSAAPFSAENFLQLVIIGCVLGSSYCWTGNLSSSIAIHSLYNAMTLMLTLLS</sequence>
<dbReference type="Pfam" id="PF02517">
    <property type="entry name" value="Rce1-like"/>
    <property type="match status" value="1"/>
</dbReference>
<evidence type="ECO:0000256" key="1">
    <source>
        <dbReference type="SAM" id="Phobius"/>
    </source>
</evidence>
<evidence type="ECO:0000259" key="2">
    <source>
        <dbReference type="Pfam" id="PF02517"/>
    </source>
</evidence>
<accession>A0A5N6RDV3</accession>
<feature type="transmembrane region" description="Helical" evidence="1">
    <location>
        <begin position="77"/>
        <end position="102"/>
    </location>
</feature>
<gene>
    <name evidence="3" type="ORF">FH972_014602</name>
</gene>
<feature type="transmembrane region" description="Helical" evidence="1">
    <location>
        <begin position="6"/>
        <end position="24"/>
    </location>
</feature>
<feature type="domain" description="CAAX prenyl protease 2/Lysostaphin resistance protein A-like" evidence="2">
    <location>
        <begin position="128"/>
        <end position="214"/>
    </location>
</feature>
<protein>
    <recommendedName>
        <fullName evidence="2">CAAX prenyl protease 2/Lysostaphin resistance protein A-like domain-containing protein</fullName>
    </recommendedName>
</protein>
<feature type="transmembrane region" description="Helical" evidence="1">
    <location>
        <begin position="36"/>
        <end position="57"/>
    </location>
</feature>
<dbReference type="PANTHER" id="PTHR43592:SF4">
    <property type="entry name" value="CAAX AMINO TERMINAL PROTEASE FAMILY PROTEIN"/>
    <property type="match status" value="1"/>
</dbReference>
<dbReference type="AlphaFoldDB" id="A0A5N6RDV3"/>
<dbReference type="GO" id="GO:0080120">
    <property type="term" value="P:CAAX-box protein maturation"/>
    <property type="evidence" value="ECO:0007669"/>
    <property type="project" value="UniProtKB-ARBA"/>
</dbReference>
<dbReference type="OrthoDB" id="1742244at2759"/>
<name>A0A5N6RDV3_9ROSI</name>
<dbReference type="PANTHER" id="PTHR43592">
    <property type="entry name" value="CAAX AMINO TERMINAL PROTEASE"/>
    <property type="match status" value="1"/>
</dbReference>
<dbReference type="EMBL" id="CM017326">
    <property type="protein sequence ID" value="KAE8075921.1"/>
    <property type="molecule type" value="Genomic_DNA"/>
</dbReference>
<keyword evidence="4" id="KW-1185">Reference proteome</keyword>